<dbReference type="OrthoDB" id="10326237at2759"/>
<dbReference type="VEuPathDB" id="FungiDB:RhiirA1_418601"/>
<sequence length="57" mass="7315">MQKEREQNDENFLKEFLKEFYRQIMINIENYTNFEIILIKWTREFFHLNKKDPKIFL</sequence>
<dbReference type="Proteomes" id="UP000232722">
    <property type="component" value="Unassembled WGS sequence"/>
</dbReference>
<comment type="caution">
    <text evidence="4">The sequence shown here is derived from an EMBL/GenBank/DDBJ whole genome shotgun (WGS) entry which is preliminary data.</text>
</comment>
<reference evidence="2 6" key="4">
    <citation type="submission" date="2017-10" db="EMBL/GenBank/DDBJ databases">
        <title>Genome analyses suggest a sexual origin of heterokaryosis in a supposedly ancient asexual fungus.</title>
        <authorList>
            <person name="Corradi N."/>
            <person name="Sedzielewska K."/>
            <person name="Noel J."/>
            <person name="Charron P."/>
            <person name="Farinelli L."/>
            <person name="Marton T."/>
            <person name="Kruger M."/>
            <person name="Pelin A."/>
            <person name="Brachmann A."/>
            <person name="Corradi N."/>
        </authorList>
    </citation>
    <scope>NUCLEOTIDE SEQUENCE [LARGE SCALE GENOMIC DNA]</scope>
    <source>
        <strain evidence="2 6">A1</strain>
    </source>
</reference>
<reference evidence="1 7" key="2">
    <citation type="submission" date="2017-09" db="EMBL/GenBank/DDBJ databases">
        <title>Extensive intraspecific genome diversity in a model arbuscular mycorrhizal fungus.</title>
        <authorList>
            <person name="Chen E.C."/>
            <person name="Morin E."/>
            <person name="Beaudet D."/>
            <person name="Noel J."/>
            <person name="Ndikumana S."/>
            <person name="Charron P."/>
            <person name="St-Onge C."/>
            <person name="Giorgi J."/>
            <person name="Grigoriev I.V."/>
            <person name="Roux C."/>
            <person name="Martin F.M."/>
            <person name="Corradi N."/>
        </authorList>
    </citation>
    <scope>NUCLEOTIDE SEQUENCE [LARGE SCALE GENOMIC DNA]</scope>
    <source>
        <strain evidence="1 7">A5</strain>
    </source>
</reference>
<dbReference type="Proteomes" id="UP000233469">
    <property type="component" value="Unassembled WGS sequence"/>
</dbReference>
<evidence type="ECO:0000313" key="6">
    <source>
        <dbReference type="Proteomes" id="UP000232688"/>
    </source>
</evidence>
<accession>A0A2I1EGL8</accession>
<dbReference type="AlphaFoldDB" id="A0A2I1EGL8"/>
<evidence type="ECO:0000313" key="7">
    <source>
        <dbReference type="Proteomes" id="UP000232722"/>
    </source>
</evidence>
<dbReference type="VEuPathDB" id="FungiDB:FUN_025063"/>
<evidence type="ECO:0000313" key="1">
    <source>
        <dbReference type="EMBL" id="PKC10500.1"/>
    </source>
</evidence>
<evidence type="ECO:0000313" key="8">
    <source>
        <dbReference type="Proteomes" id="UP000233469"/>
    </source>
</evidence>
<name>A0A2I1EGL8_9GLOM</name>
<evidence type="ECO:0000313" key="4">
    <source>
        <dbReference type="EMBL" id="PKK70210.1"/>
    </source>
</evidence>
<dbReference type="Proteomes" id="UP000232688">
    <property type="component" value="Unassembled WGS sequence"/>
</dbReference>
<feature type="non-terminal residue" evidence="4">
    <location>
        <position position="57"/>
    </location>
</feature>
<dbReference type="EMBL" id="LLXH01000418">
    <property type="protein sequence ID" value="PKC67035.1"/>
    <property type="molecule type" value="Genomic_DNA"/>
</dbReference>
<dbReference type="VEuPathDB" id="FungiDB:RhiirA1_424980"/>
<dbReference type="EMBL" id="LLXL01000646">
    <property type="protein sequence ID" value="PKK70210.1"/>
    <property type="molecule type" value="Genomic_DNA"/>
</dbReference>
<reference evidence="6 8" key="3">
    <citation type="submission" date="2017-10" db="EMBL/GenBank/DDBJ databases">
        <title>Extensive intraspecific genome diversity in a model arbuscular mycorrhizal fungus.</title>
        <authorList>
            <person name="Chen E.C.H."/>
            <person name="Morin E."/>
            <person name="Baudet D."/>
            <person name="Noel J."/>
            <person name="Ndikumana S."/>
            <person name="Charron P."/>
            <person name="St-Onge C."/>
            <person name="Giorgi J."/>
            <person name="Grigoriev I.V."/>
            <person name="Roux C."/>
            <person name="Martin F.M."/>
            <person name="Corradi N."/>
        </authorList>
    </citation>
    <scope>NUCLEOTIDE SEQUENCE [LARGE SCALE GENOMIC DNA]</scope>
    <source>
        <strain evidence="2 6">A1</strain>
        <strain evidence="4 8">C2</strain>
    </source>
</reference>
<reference evidence="7 8" key="1">
    <citation type="submission" date="2016-04" db="EMBL/GenBank/DDBJ databases">
        <title>Genome analyses suggest a sexual origin of heterokaryosis in a supposedly ancient asexual fungus.</title>
        <authorList>
            <person name="Ropars J."/>
            <person name="Sedzielewska K."/>
            <person name="Noel J."/>
            <person name="Charron P."/>
            <person name="Farinelli L."/>
            <person name="Marton T."/>
            <person name="Kruger M."/>
            <person name="Pelin A."/>
            <person name="Brachmann A."/>
            <person name="Corradi N."/>
        </authorList>
    </citation>
    <scope>NUCLEOTIDE SEQUENCE [LARGE SCALE GENOMIC DNA]</scope>
    <source>
        <strain evidence="1 7">A5</strain>
        <strain evidence="4 8">C2</strain>
    </source>
</reference>
<proteinExistence type="predicted"/>
<dbReference type="EMBL" id="LLXJ01000377">
    <property type="protein sequence ID" value="PKC10500.1"/>
    <property type="molecule type" value="Genomic_DNA"/>
</dbReference>
<evidence type="ECO:0000313" key="5">
    <source>
        <dbReference type="EMBL" id="PKK72090.1"/>
    </source>
</evidence>
<gene>
    <name evidence="3" type="ORF">RhiirA1_418601</name>
    <name evidence="2" type="ORF">RhiirA1_424980</name>
    <name evidence="1" type="ORF">RhiirA5_355408</name>
    <name evidence="5" type="ORF">RhiirC2_743443</name>
    <name evidence="4" type="ORF">RhiirC2_746995</name>
</gene>
<dbReference type="EMBL" id="LLXL01000461">
    <property type="protein sequence ID" value="PKK72090.1"/>
    <property type="molecule type" value="Genomic_DNA"/>
</dbReference>
<protein>
    <submittedName>
        <fullName evidence="4">Uncharacterized protein</fullName>
    </submittedName>
</protein>
<evidence type="ECO:0000313" key="2">
    <source>
        <dbReference type="EMBL" id="PKC61318.1"/>
    </source>
</evidence>
<evidence type="ECO:0000313" key="3">
    <source>
        <dbReference type="EMBL" id="PKC67035.1"/>
    </source>
</evidence>
<organism evidence="4 8">
    <name type="scientific">Rhizophagus irregularis</name>
    <dbReference type="NCBI Taxonomy" id="588596"/>
    <lineage>
        <taxon>Eukaryota</taxon>
        <taxon>Fungi</taxon>
        <taxon>Fungi incertae sedis</taxon>
        <taxon>Mucoromycota</taxon>
        <taxon>Glomeromycotina</taxon>
        <taxon>Glomeromycetes</taxon>
        <taxon>Glomerales</taxon>
        <taxon>Glomeraceae</taxon>
        <taxon>Rhizophagus</taxon>
    </lineage>
</organism>
<dbReference type="EMBL" id="LLXH01001002">
    <property type="protein sequence ID" value="PKC61318.1"/>
    <property type="molecule type" value="Genomic_DNA"/>
</dbReference>